<gene>
    <name evidence="2" type="primary">Dere\GG12813</name>
    <name evidence="2" type="synonym">dere_GLEANR_12868</name>
    <name evidence="2" type="synonym">GG12813</name>
    <name evidence="2" type="ORF">Dere_GG12813</name>
</gene>
<evidence type="ECO:0000256" key="1">
    <source>
        <dbReference type="SAM" id="MobiDB-lite"/>
    </source>
</evidence>
<feature type="compositionally biased region" description="Polar residues" evidence="1">
    <location>
        <begin position="104"/>
        <end position="118"/>
    </location>
</feature>
<sequence length="118" mass="13170">MCSSLSDFFACIRAQGNVEADSTSSTHQRNNADLDDEPPDLQPKQEQIRQRSDTTVAQHHDSLPVPPPAGSPSTDYLRPSLRPARVSYEALERYYRIYGRSRQDAGSSGSVRNISDQF</sequence>
<protein>
    <submittedName>
        <fullName evidence="2">Uncharacterized protein</fullName>
    </submittedName>
</protein>
<accession>B3P9A9</accession>
<keyword evidence="3" id="KW-1185">Reference proteome</keyword>
<reference evidence="2 3" key="1">
    <citation type="journal article" date="2007" name="Nature">
        <title>Evolution of genes and genomes on the Drosophila phylogeny.</title>
        <authorList>
            <consortium name="Drosophila 12 Genomes Consortium"/>
            <person name="Clark A.G."/>
            <person name="Eisen M.B."/>
            <person name="Smith D.R."/>
            <person name="Bergman C.M."/>
            <person name="Oliver B."/>
            <person name="Markow T.A."/>
            <person name="Kaufman T.C."/>
            <person name="Kellis M."/>
            <person name="Gelbart W."/>
            <person name="Iyer V.N."/>
            <person name="Pollard D.A."/>
            <person name="Sackton T.B."/>
            <person name="Larracuente A.M."/>
            <person name="Singh N.D."/>
            <person name="Abad J.P."/>
            <person name="Abt D.N."/>
            <person name="Adryan B."/>
            <person name="Aguade M."/>
            <person name="Akashi H."/>
            <person name="Anderson W.W."/>
            <person name="Aquadro C.F."/>
            <person name="Ardell D.H."/>
            <person name="Arguello R."/>
            <person name="Artieri C.G."/>
            <person name="Barbash D.A."/>
            <person name="Barker D."/>
            <person name="Barsanti P."/>
            <person name="Batterham P."/>
            <person name="Batzoglou S."/>
            <person name="Begun D."/>
            <person name="Bhutkar A."/>
            <person name="Blanco E."/>
            <person name="Bosak S.A."/>
            <person name="Bradley R.K."/>
            <person name="Brand A.D."/>
            <person name="Brent M.R."/>
            <person name="Brooks A.N."/>
            <person name="Brown R.H."/>
            <person name="Butlin R.K."/>
            <person name="Caggese C."/>
            <person name="Calvi B.R."/>
            <person name="Bernardo de Carvalho A."/>
            <person name="Caspi A."/>
            <person name="Castrezana S."/>
            <person name="Celniker S.E."/>
            <person name="Chang J.L."/>
            <person name="Chapple C."/>
            <person name="Chatterji S."/>
            <person name="Chinwalla A."/>
            <person name="Civetta A."/>
            <person name="Clifton S.W."/>
            <person name="Comeron J.M."/>
            <person name="Costello J.C."/>
            <person name="Coyne J.A."/>
            <person name="Daub J."/>
            <person name="David R.G."/>
            <person name="Delcher A.L."/>
            <person name="Delehaunty K."/>
            <person name="Do C.B."/>
            <person name="Ebling H."/>
            <person name="Edwards K."/>
            <person name="Eickbush T."/>
            <person name="Evans J.D."/>
            <person name="Filipski A."/>
            <person name="Findeiss S."/>
            <person name="Freyhult E."/>
            <person name="Fulton L."/>
            <person name="Fulton R."/>
            <person name="Garcia A.C."/>
            <person name="Gardiner A."/>
            <person name="Garfield D.A."/>
            <person name="Garvin B.E."/>
            <person name="Gibson G."/>
            <person name="Gilbert D."/>
            <person name="Gnerre S."/>
            <person name="Godfrey J."/>
            <person name="Good R."/>
            <person name="Gotea V."/>
            <person name="Gravely B."/>
            <person name="Greenberg A.J."/>
            <person name="Griffiths-Jones S."/>
            <person name="Gross S."/>
            <person name="Guigo R."/>
            <person name="Gustafson E.A."/>
            <person name="Haerty W."/>
            <person name="Hahn M.W."/>
            <person name="Halligan D.L."/>
            <person name="Halpern A.L."/>
            <person name="Halter G.M."/>
            <person name="Han M.V."/>
            <person name="Heger A."/>
            <person name="Hillier L."/>
            <person name="Hinrichs A.S."/>
            <person name="Holmes I."/>
            <person name="Hoskins R.A."/>
            <person name="Hubisz M.J."/>
            <person name="Hultmark D."/>
            <person name="Huntley M.A."/>
            <person name="Jaffe D.B."/>
            <person name="Jagadeeshan S."/>
            <person name="Jeck W.R."/>
            <person name="Johnson J."/>
            <person name="Jones C.D."/>
            <person name="Jordan W.C."/>
            <person name="Karpen G.H."/>
            <person name="Kataoka E."/>
            <person name="Keightley P.D."/>
            <person name="Kheradpour P."/>
            <person name="Kirkness E.F."/>
            <person name="Koerich L.B."/>
            <person name="Kristiansen K."/>
            <person name="Kudrna D."/>
            <person name="Kulathinal R.J."/>
            <person name="Kumar S."/>
            <person name="Kwok R."/>
            <person name="Lander E."/>
            <person name="Langley C.H."/>
            <person name="Lapoint R."/>
            <person name="Lazzaro B.P."/>
            <person name="Lee S.J."/>
            <person name="Levesque L."/>
            <person name="Li R."/>
            <person name="Lin C.F."/>
            <person name="Lin M.F."/>
            <person name="Lindblad-Toh K."/>
            <person name="Llopart A."/>
            <person name="Long M."/>
            <person name="Low L."/>
            <person name="Lozovsky E."/>
            <person name="Lu J."/>
            <person name="Luo M."/>
            <person name="Machado C.A."/>
            <person name="Makalowski W."/>
            <person name="Marzo M."/>
            <person name="Matsuda M."/>
            <person name="Matzkin L."/>
            <person name="McAllister B."/>
            <person name="McBride C.S."/>
            <person name="McKernan B."/>
            <person name="McKernan K."/>
            <person name="Mendez-Lago M."/>
            <person name="Minx P."/>
            <person name="Mollenhauer M.U."/>
            <person name="Montooth K."/>
            <person name="Mount S.M."/>
            <person name="Mu X."/>
            <person name="Myers E."/>
            <person name="Negre B."/>
            <person name="Newfeld S."/>
            <person name="Nielsen R."/>
            <person name="Noor M.A."/>
            <person name="O'Grady P."/>
            <person name="Pachter L."/>
            <person name="Papaceit M."/>
            <person name="Parisi M.J."/>
            <person name="Parisi M."/>
            <person name="Parts L."/>
            <person name="Pedersen J.S."/>
            <person name="Pesole G."/>
            <person name="Phillippy A.M."/>
            <person name="Ponting C.P."/>
            <person name="Pop M."/>
            <person name="Porcelli D."/>
            <person name="Powell J.R."/>
            <person name="Prohaska S."/>
            <person name="Pruitt K."/>
            <person name="Puig M."/>
            <person name="Quesneville H."/>
            <person name="Ram K.R."/>
            <person name="Rand D."/>
            <person name="Rasmussen M.D."/>
            <person name="Reed L.K."/>
            <person name="Reenan R."/>
            <person name="Reily A."/>
            <person name="Remington K.A."/>
            <person name="Rieger T.T."/>
            <person name="Ritchie M.G."/>
            <person name="Robin C."/>
            <person name="Rogers Y.H."/>
            <person name="Rohde C."/>
            <person name="Rozas J."/>
            <person name="Rubenfield M.J."/>
            <person name="Ruiz A."/>
            <person name="Russo S."/>
            <person name="Salzberg S.L."/>
            <person name="Sanchez-Gracia A."/>
            <person name="Saranga D.J."/>
            <person name="Sato H."/>
            <person name="Schaeffer S.W."/>
            <person name="Schatz M.C."/>
            <person name="Schlenke T."/>
            <person name="Schwartz R."/>
            <person name="Segarra C."/>
            <person name="Singh R.S."/>
            <person name="Sirot L."/>
            <person name="Sirota M."/>
            <person name="Sisneros N.B."/>
            <person name="Smith C.D."/>
            <person name="Smith T.F."/>
            <person name="Spieth J."/>
            <person name="Stage D.E."/>
            <person name="Stark A."/>
            <person name="Stephan W."/>
            <person name="Strausberg R.L."/>
            <person name="Strempel S."/>
            <person name="Sturgill D."/>
            <person name="Sutton G."/>
            <person name="Sutton G.G."/>
            <person name="Tao W."/>
            <person name="Teichmann S."/>
            <person name="Tobari Y.N."/>
            <person name="Tomimura Y."/>
            <person name="Tsolas J.M."/>
            <person name="Valente V.L."/>
            <person name="Venter E."/>
            <person name="Venter J.C."/>
            <person name="Vicario S."/>
            <person name="Vieira F.G."/>
            <person name="Vilella A.J."/>
            <person name="Villasante A."/>
            <person name="Walenz B."/>
            <person name="Wang J."/>
            <person name="Wasserman M."/>
            <person name="Watts T."/>
            <person name="Wilson D."/>
            <person name="Wilson R.K."/>
            <person name="Wing R.A."/>
            <person name="Wolfner M.F."/>
            <person name="Wong A."/>
            <person name="Wong G.K."/>
            <person name="Wu C.I."/>
            <person name="Wu G."/>
            <person name="Yamamoto D."/>
            <person name="Yang H.P."/>
            <person name="Yang S.P."/>
            <person name="Yorke J.A."/>
            <person name="Yoshida K."/>
            <person name="Zdobnov E."/>
            <person name="Zhang P."/>
            <person name="Zhang Y."/>
            <person name="Zimin A.V."/>
            <person name="Baldwin J."/>
            <person name="Abdouelleil A."/>
            <person name="Abdulkadir J."/>
            <person name="Abebe A."/>
            <person name="Abera B."/>
            <person name="Abreu J."/>
            <person name="Acer S.C."/>
            <person name="Aftuck L."/>
            <person name="Alexander A."/>
            <person name="An P."/>
            <person name="Anderson E."/>
            <person name="Anderson S."/>
            <person name="Arachi H."/>
            <person name="Azer M."/>
            <person name="Bachantsang P."/>
            <person name="Barry A."/>
            <person name="Bayul T."/>
            <person name="Berlin A."/>
            <person name="Bessette D."/>
            <person name="Bloom T."/>
            <person name="Blye J."/>
            <person name="Boguslavskiy L."/>
            <person name="Bonnet C."/>
            <person name="Boukhgalter B."/>
            <person name="Bourzgui I."/>
            <person name="Brown A."/>
            <person name="Cahill P."/>
            <person name="Channer S."/>
            <person name="Cheshatsang Y."/>
            <person name="Chuda L."/>
            <person name="Citroen M."/>
            <person name="Collymore A."/>
            <person name="Cooke P."/>
            <person name="Costello M."/>
            <person name="D'Aco K."/>
            <person name="Daza R."/>
            <person name="De Haan G."/>
            <person name="DeGray S."/>
            <person name="DeMaso C."/>
            <person name="Dhargay N."/>
            <person name="Dooley K."/>
            <person name="Dooley E."/>
            <person name="Doricent M."/>
            <person name="Dorje P."/>
            <person name="Dorjee K."/>
            <person name="Dupes A."/>
            <person name="Elong R."/>
            <person name="Falk J."/>
            <person name="Farina A."/>
            <person name="Faro S."/>
            <person name="Ferguson D."/>
            <person name="Fisher S."/>
            <person name="Foley C.D."/>
            <person name="Franke A."/>
            <person name="Friedrich D."/>
            <person name="Gadbois L."/>
            <person name="Gearin G."/>
            <person name="Gearin C.R."/>
            <person name="Giannoukos G."/>
            <person name="Goode T."/>
            <person name="Graham J."/>
            <person name="Grandbois E."/>
            <person name="Grewal S."/>
            <person name="Gyaltsen K."/>
            <person name="Hafez N."/>
            <person name="Hagos B."/>
            <person name="Hall J."/>
            <person name="Henson C."/>
            <person name="Hollinger A."/>
            <person name="Honan T."/>
            <person name="Huard M.D."/>
            <person name="Hughes L."/>
            <person name="Hurhula B."/>
            <person name="Husby M.E."/>
            <person name="Kamat A."/>
            <person name="Kanga B."/>
            <person name="Kashin S."/>
            <person name="Khazanovich D."/>
            <person name="Kisner P."/>
            <person name="Lance K."/>
            <person name="Lara M."/>
            <person name="Lee W."/>
            <person name="Lennon N."/>
            <person name="Letendre F."/>
            <person name="LeVine R."/>
            <person name="Lipovsky A."/>
            <person name="Liu X."/>
            <person name="Liu J."/>
            <person name="Liu S."/>
            <person name="Lokyitsang T."/>
            <person name="Lokyitsang Y."/>
            <person name="Lubonja R."/>
            <person name="Lui A."/>
            <person name="MacDonald P."/>
            <person name="Magnisalis V."/>
            <person name="Maru K."/>
            <person name="Matthews C."/>
            <person name="McCusker W."/>
            <person name="McDonough S."/>
            <person name="Mehta T."/>
            <person name="Meldrim J."/>
            <person name="Meneus L."/>
            <person name="Mihai O."/>
            <person name="Mihalev A."/>
            <person name="Mihova T."/>
            <person name="Mittelman R."/>
            <person name="Mlenga V."/>
            <person name="Montmayeur A."/>
            <person name="Mulrain L."/>
            <person name="Navidi A."/>
            <person name="Naylor J."/>
            <person name="Negash T."/>
            <person name="Nguyen T."/>
            <person name="Nguyen N."/>
            <person name="Nicol R."/>
            <person name="Norbu C."/>
            <person name="Norbu N."/>
            <person name="Novod N."/>
            <person name="O'Neill B."/>
            <person name="Osman S."/>
            <person name="Markiewicz E."/>
            <person name="Oyono O.L."/>
            <person name="Patti C."/>
            <person name="Phunkhang P."/>
            <person name="Pierre F."/>
            <person name="Priest M."/>
            <person name="Raghuraman S."/>
            <person name="Rege F."/>
            <person name="Reyes R."/>
            <person name="Rise C."/>
            <person name="Rogov P."/>
            <person name="Ross K."/>
            <person name="Ryan E."/>
            <person name="Settipalli S."/>
            <person name="Shea T."/>
            <person name="Sherpa N."/>
            <person name="Shi L."/>
            <person name="Shih D."/>
            <person name="Sparrow T."/>
            <person name="Spaulding J."/>
            <person name="Stalker J."/>
            <person name="Stange-Thomann N."/>
            <person name="Stavropoulos S."/>
            <person name="Stone C."/>
            <person name="Strader C."/>
            <person name="Tesfaye S."/>
            <person name="Thomson T."/>
            <person name="Thoulutsang Y."/>
            <person name="Thoulutsang D."/>
            <person name="Topham K."/>
            <person name="Topping I."/>
            <person name="Tsamla T."/>
            <person name="Vassiliev H."/>
            <person name="Vo A."/>
            <person name="Wangchuk T."/>
            <person name="Wangdi T."/>
            <person name="Weiand M."/>
            <person name="Wilkinson J."/>
            <person name="Wilson A."/>
            <person name="Yadav S."/>
            <person name="Young G."/>
            <person name="Yu Q."/>
            <person name="Zembek L."/>
            <person name="Zhong D."/>
            <person name="Zimmer A."/>
            <person name="Zwirko Z."/>
            <person name="Jaffe D.B."/>
            <person name="Alvarez P."/>
            <person name="Brockman W."/>
            <person name="Butler J."/>
            <person name="Chin C."/>
            <person name="Gnerre S."/>
            <person name="Grabherr M."/>
            <person name="Kleber M."/>
            <person name="Mauceli E."/>
            <person name="MacCallum I."/>
        </authorList>
    </citation>
    <scope>NUCLEOTIDE SEQUENCE [LARGE SCALE GENOMIC DNA]</scope>
    <source>
        <strain evidence="2 3">TSC#14021-0224.01</strain>
    </source>
</reference>
<dbReference type="KEGG" id="der:6555799"/>
<organism evidence="2 3">
    <name type="scientific">Drosophila erecta</name>
    <name type="common">Fruit fly</name>
    <dbReference type="NCBI Taxonomy" id="7220"/>
    <lineage>
        <taxon>Eukaryota</taxon>
        <taxon>Metazoa</taxon>
        <taxon>Ecdysozoa</taxon>
        <taxon>Arthropoda</taxon>
        <taxon>Hexapoda</taxon>
        <taxon>Insecta</taxon>
        <taxon>Pterygota</taxon>
        <taxon>Neoptera</taxon>
        <taxon>Endopterygota</taxon>
        <taxon>Diptera</taxon>
        <taxon>Brachycera</taxon>
        <taxon>Muscomorpha</taxon>
        <taxon>Ephydroidea</taxon>
        <taxon>Drosophilidae</taxon>
        <taxon>Drosophila</taxon>
        <taxon>Sophophora</taxon>
    </lineage>
</organism>
<feature type="compositionally biased region" description="Polar residues" evidence="1">
    <location>
        <begin position="20"/>
        <end position="31"/>
    </location>
</feature>
<evidence type="ECO:0000313" key="3">
    <source>
        <dbReference type="Proteomes" id="UP000008711"/>
    </source>
</evidence>
<dbReference type="Proteomes" id="UP000008711">
    <property type="component" value="Unassembled WGS sequence"/>
</dbReference>
<proteinExistence type="predicted"/>
<reference evidence="2 3" key="2">
    <citation type="journal article" date="2008" name="Bioinformatics">
        <title>Assembly reconciliation.</title>
        <authorList>
            <person name="Zimin A.V."/>
            <person name="Smith D.R."/>
            <person name="Sutton G."/>
            <person name="Yorke J.A."/>
        </authorList>
    </citation>
    <scope>NUCLEOTIDE SEQUENCE [LARGE SCALE GENOMIC DNA]</scope>
    <source>
        <strain evidence="2 3">TSC#14021-0224.01</strain>
    </source>
</reference>
<feature type="region of interest" description="Disordered" evidence="1">
    <location>
        <begin position="16"/>
        <end position="80"/>
    </location>
</feature>
<name>B3P9A9_DROER</name>
<dbReference type="EMBL" id="CH954183">
    <property type="protein sequence ID" value="EDV45405.1"/>
    <property type="molecule type" value="Genomic_DNA"/>
</dbReference>
<dbReference type="AlphaFoldDB" id="B3P9A9"/>
<dbReference type="OrthoDB" id="7858461at2759"/>
<feature type="region of interest" description="Disordered" evidence="1">
    <location>
        <begin position="99"/>
        <end position="118"/>
    </location>
</feature>
<dbReference type="HOGENOM" id="CLU_2063930_0_0_1"/>
<dbReference type="OMA" id="RYDRIFG"/>
<feature type="compositionally biased region" description="Basic and acidic residues" evidence="1">
    <location>
        <begin position="46"/>
        <end position="62"/>
    </location>
</feature>
<evidence type="ECO:0000313" key="2">
    <source>
        <dbReference type="EMBL" id="EDV45405.1"/>
    </source>
</evidence>
<dbReference type="PhylomeDB" id="B3P9A9"/>